<dbReference type="Pfam" id="PF00211">
    <property type="entry name" value="Guanylate_cyc"/>
    <property type="match status" value="1"/>
</dbReference>
<feature type="domain" description="Guanylate cyclase" evidence="1">
    <location>
        <begin position="1"/>
        <end position="53"/>
    </location>
</feature>
<dbReference type="InterPro" id="IPR001054">
    <property type="entry name" value="A/G_cyclase"/>
</dbReference>
<organism evidence="2">
    <name type="scientific">Alexandrium catenella</name>
    <name type="common">Red tide dinoflagellate</name>
    <name type="synonym">Gonyaulax catenella</name>
    <dbReference type="NCBI Taxonomy" id="2925"/>
    <lineage>
        <taxon>Eukaryota</taxon>
        <taxon>Sar</taxon>
        <taxon>Alveolata</taxon>
        <taxon>Dinophyceae</taxon>
        <taxon>Gonyaulacales</taxon>
        <taxon>Pyrocystaceae</taxon>
        <taxon>Alexandrium</taxon>
    </lineage>
</organism>
<dbReference type="AlphaFoldDB" id="A0A7S1LJ33"/>
<gene>
    <name evidence="2" type="ORF">ACAT0790_LOCUS9526</name>
</gene>
<name>A0A7S1LJ33_ALECA</name>
<dbReference type="GO" id="GO:0035556">
    <property type="term" value="P:intracellular signal transduction"/>
    <property type="evidence" value="ECO:0007669"/>
    <property type="project" value="InterPro"/>
</dbReference>
<dbReference type="EMBL" id="HBGE01016075">
    <property type="protein sequence ID" value="CAD9105384.1"/>
    <property type="molecule type" value="Transcribed_RNA"/>
</dbReference>
<dbReference type="SUPFAM" id="SSF55073">
    <property type="entry name" value="Nucleotide cyclase"/>
    <property type="match status" value="1"/>
</dbReference>
<evidence type="ECO:0000259" key="1">
    <source>
        <dbReference type="PROSITE" id="PS50125"/>
    </source>
</evidence>
<dbReference type="InterPro" id="IPR029787">
    <property type="entry name" value="Nucleotide_cyclase"/>
</dbReference>
<accession>A0A7S1LJ33</accession>
<reference evidence="2" key="1">
    <citation type="submission" date="2021-01" db="EMBL/GenBank/DDBJ databases">
        <authorList>
            <person name="Corre E."/>
            <person name="Pelletier E."/>
            <person name="Niang G."/>
            <person name="Scheremetjew M."/>
            <person name="Finn R."/>
            <person name="Kale V."/>
            <person name="Holt S."/>
            <person name="Cochrane G."/>
            <person name="Meng A."/>
            <person name="Brown T."/>
            <person name="Cohen L."/>
        </authorList>
    </citation>
    <scope>NUCLEOTIDE SEQUENCE</scope>
    <source>
        <strain evidence="2">OF101</strain>
    </source>
</reference>
<protein>
    <recommendedName>
        <fullName evidence="1">Guanylate cyclase domain-containing protein</fullName>
    </recommendedName>
</protein>
<proteinExistence type="predicted"/>
<sequence>MRVQQRLDELLAAYSPEMHARAGITVGPVSAGVVDGRSFRVFGATVHLAQRLEGLCPRGRVACSLDFLGAVHRHTGKRGLSVELREAEAKGFGQVRFAIVQDDVPGEAECIGPMQ</sequence>
<evidence type="ECO:0000313" key="2">
    <source>
        <dbReference type="EMBL" id="CAD9105384.1"/>
    </source>
</evidence>
<dbReference type="Gene3D" id="3.30.70.1230">
    <property type="entry name" value="Nucleotide cyclase"/>
    <property type="match status" value="1"/>
</dbReference>
<dbReference type="PROSITE" id="PS50125">
    <property type="entry name" value="GUANYLATE_CYCLASE_2"/>
    <property type="match status" value="1"/>
</dbReference>
<dbReference type="GO" id="GO:0009190">
    <property type="term" value="P:cyclic nucleotide biosynthetic process"/>
    <property type="evidence" value="ECO:0007669"/>
    <property type="project" value="InterPro"/>
</dbReference>